<evidence type="ECO:0000313" key="10">
    <source>
        <dbReference type="Proteomes" id="UP000215633"/>
    </source>
</evidence>
<keyword evidence="2" id="KW-1003">Cell membrane</keyword>
<comment type="subcellular location">
    <subcellularLocation>
        <location evidence="1">Cell membrane</location>
        <topology evidence="1">Multi-pass membrane protein</topology>
    </subcellularLocation>
    <subcellularLocation>
        <location evidence="6">Membrane</location>
        <topology evidence="6">Multi-pass membrane protein</topology>
    </subcellularLocation>
</comment>
<gene>
    <name evidence="9" type="ORF">CAL24_18515</name>
</gene>
<evidence type="ECO:0000313" key="9">
    <source>
        <dbReference type="EMBL" id="OZI73833.1"/>
    </source>
</evidence>
<evidence type="ECO:0000256" key="1">
    <source>
        <dbReference type="ARBA" id="ARBA00004651"/>
    </source>
</evidence>
<keyword evidence="3 7" id="KW-0812">Transmembrane</keyword>
<keyword evidence="6" id="KW-0653">Protein transport</keyword>
<dbReference type="InterPro" id="IPR002898">
    <property type="entry name" value="MotA_ExbB_proton_chnl"/>
</dbReference>
<reference evidence="10" key="1">
    <citation type="submission" date="2017-05" db="EMBL/GenBank/DDBJ databases">
        <title>Complete and WGS of Bordetella genogroups.</title>
        <authorList>
            <person name="Spilker T."/>
            <person name="Lipuma J."/>
        </authorList>
    </citation>
    <scope>NUCLEOTIDE SEQUENCE [LARGE SCALE GENOMIC DNA]</scope>
    <source>
        <strain evidence="10">AU8256</strain>
    </source>
</reference>
<evidence type="ECO:0000259" key="8">
    <source>
        <dbReference type="Pfam" id="PF01618"/>
    </source>
</evidence>
<dbReference type="RefSeq" id="WP_028352512.1">
    <property type="nucleotide sequence ID" value="NZ_NEVT01000007.1"/>
</dbReference>
<dbReference type="GO" id="GO:0005886">
    <property type="term" value="C:plasma membrane"/>
    <property type="evidence" value="ECO:0007669"/>
    <property type="project" value="UniProtKB-SubCell"/>
</dbReference>
<evidence type="ECO:0000256" key="5">
    <source>
        <dbReference type="ARBA" id="ARBA00023136"/>
    </source>
</evidence>
<feature type="transmembrane region" description="Helical" evidence="7">
    <location>
        <begin position="103"/>
        <end position="121"/>
    </location>
</feature>
<dbReference type="GO" id="GO:0015031">
    <property type="term" value="P:protein transport"/>
    <property type="evidence" value="ECO:0007669"/>
    <property type="project" value="UniProtKB-KW"/>
</dbReference>
<evidence type="ECO:0000256" key="6">
    <source>
        <dbReference type="RuleBase" id="RU004057"/>
    </source>
</evidence>
<accession>A0A261VKY0</accession>
<dbReference type="Pfam" id="PF01618">
    <property type="entry name" value="MotA_ExbB"/>
    <property type="match status" value="1"/>
</dbReference>
<feature type="transmembrane region" description="Helical" evidence="7">
    <location>
        <begin position="18"/>
        <end position="42"/>
    </location>
</feature>
<evidence type="ECO:0000256" key="2">
    <source>
        <dbReference type="ARBA" id="ARBA00022475"/>
    </source>
</evidence>
<protein>
    <submittedName>
        <fullName evidence="9">Biopolymer transporter ExbD</fullName>
    </submittedName>
</protein>
<keyword evidence="10" id="KW-1185">Reference proteome</keyword>
<feature type="transmembrane region" description="Helical" evidence="7">
    <location>
        <begin position="133"/>
        <end position="155"/>
    </location>
</feature>
<dbReference type="EMBL" id="NEVT01000007">
    <property type="protein sequence ID" value="OZI73833.1"/>
    <property type="molecule type" value="Genomic_DNA"/>
</dbReference>
<organism evidence="9 10">
    <name type="scientific">Bordetella genomosp. 2</name>
    <dbReference type="NCBI Taxonomy" id="1983456"/>
    <lineage>
        <taxon>Bacteria</taxon>
        <taxon>Pseudomonadati</taxon>
        <taxon>Pseudomonadota</taxon>
        <taxon>Betaproteobacteria</taxon>
        <taxon>Burkholderiales</taxon>
        <taxon>Alcaligenaceae</taxon>
        <taxon>Bordetella</taxon>
    </lineage>
</organism>
<evidence type="ECO:0000256" key="3">
    <source>
        <dbReference type="ARBA" id="ARBA00022692"/>
    </source>
</evidence>
<keyword evidence="6" id="KW-0813">Transport</keyword>
<evidence type="ECO:0000256" key="7">
    <source>
        <dbReference type="SAM" id="Phobius"/>
    </source>
</evidence>
<dbReference type="Proteomes" id="UP000215633">
    <property type="component" value="Unassembled WGS sequence"/>
</dbReference>
<keyword evidence="4 7" id="KW-1133">Transmembrane helix</keyword>
<name>A0A261VKY0_9BORD</name>
<sequence length="177" mass="19303">MTALADIEILLYTLSRVFLVPVMLLIAAALAYALAMLGAFAVEAWQRRRPSHARALFRFAGHGAPRAAEGQRPAAPPVASDDLELWIMKQLEWLRIVSRSAPMLGLIATMIPMGPALLALGENDAAAVGKNMVAAFSSVILALLAASICFFILTIRRRWLLQDLRELERQRQAGGQA</sequence>
<dbReference type="AlphaFoldDB" id="A0A261VKY0"/>
<keyword evidence="5 7" id="KW-0472">Membrane</keyword>
<proteinExistence type="inferred from homology"/>
<feature type="domain" description="MotA/TolQ/ExbB proton channel" evidence="8">
    <location>
        <begin position="88"/>
        <end position="154"/>
    </location>
</feature>
<comment type="similarity">
    <text evidence="6">Belongs to the exbB/tolQ family.</text>
</comment>
<comment type="caution">
    <text evidence="9">The sequence shown here is derived from an EMBL/GenBank/DDBJ whole genome shotgun (WGS) entry which is preliminary data.</text>
</comment>
<evidence type="ECO:0000256" key="4">
    <source>
        <dbReference type="ARBA" id="ARBA00022989"/>
    </source>
</evidence>